<reference evidence="2 3" key="1">
    <citation type="submission" date="2018-06" db="EMBL/GenBank/DDBJ databases">
        <authorList>
            <consortium name="Pathogen Informatics"/>
            <person name="Doyle S."/>
        </authorList>
    </citation>
    <scope>NUCLEOTIDE SEQUENCE [LARGE SCALE GENOMIC DNA]</scope>
    <source>
        <strain evidence="2 3">NCTC13337</strain>
    </source>
</reference>
<dbReference type="SUPFAM" id="SSF160980">
    <property type="entry name" value="SSO1389-like"/>
    <property type="match status" value="1"/>
</dbReference>
<dbReference type="Proteomes" id="UP000254601">
    <property type="component" value="Unassembled WGS sequence"/>
</dbReference>
<dbReference type="EMBL" id="UHIC01000001">
    <property type="protein sequence ID" value="SUO97047.1"/>
    <property type="molecule type" value="Genomic_DNA"/>
</dbReference>
<name>A0A380MZY1_9GAMM</name>
<evidence type="ECO:0000313" key="2">
    <source>
        <dbReference type="EMBL" id="SUO97047.1"/>
    </source>
</evidence>
<accession>A0A380MZY1</accession>
<evidence type="ECO:0000313" key="3">
    <source>
        <dbReference type="Proteomes" id="UP000254601"/>
    </source>
</evidence>
<evidence type="ECO:0000256" key="1">
    <source>
        <dbReference type="SAM" id="MobiDB-lite"/>
    </source>
</evidence>
<dbReference type="NCBIfam" id="TIGR02549">
    <property type="entry name" value="CRISPR_DxTHG"/>
    <property type="match status" value="1"/>
</dbReference>
<protein>
    <submittedName>
        <fullName evidence="2">CRISPR-associated protein, TM1812 family</fullName>
    </submittedName>
</protein>
<dbReference type="InterPro" id="IPR013383">
    <property type="entry name" value="CRISPR-assoc_prot_DxTHG_CS"/>
</dbReference>
<dbReference type="AlphaFoldDB" id="A0A380MZY1"/>
<feature type="compositionally biased region" description="Basic and acidic residues" evidence="1">
    <location>
        <begin position="327"/>
        <end position="341"/>
    </location>
</feature>
<gene>
    <name evidence="2" type="ORF">NCTC13337_02141</name>
</gene>
<feature type="region of interest" description="Disordered" evidence="1">
    <location>
        <begin position="320"/>
        <end position="352"/>
    </location>
</feature>
<dbReference type="NCBIfam" id="TIGR02221">
    <property type="entry name" value="cas_TM1812"/>
    <property type="match status" value="1"/>
</dbReference>
<dbReference type="InterPro" id="IPR011742">
    <property type="entry name" value="CRISPR-assoc_prot_TM1812"/>
</dbReference>
<sequence>MHTLLSFLGKSRADSKHGYRTANYNFNGTLKETAYFGLALTETIRPDKLILIGTSGSMWDVFFQDIQNEEHVLVLMEAVENNATTAELLSPCIPQLSKHLGCDVECLIIDYATSEAEQINLLLKIAAKLEHGQHISMDVTHSFRHLPMLALVASRYLHTTKDILTDNIYYGALDMTDQNKKTTPVIELKGMLKMLEWTDALAAYDKDGDYFPFAELYRAEGQKNAADALEKAAFFEKTNQIGKARTPLKIFRDIDEITPINSLFIDELNQRTNWVDGENFAHRQISMAQNHLNKNNYLRSAVLAQEAFISHLVHISPRSYNDSQNYNHREDARKTFDEQRKKTPKAKRSELQNTYKILTNLRNSLAHGTPPKIAELQSVFSDEQKLQTLMQHCIDTIRQAIEKGQTE</sequence>
<proteinExistence type="predicted"/>
<dbReference type="OrthoDB" id="5793884at2"/>
<organism evidence="2 3">
    <name type="scientific">Suttonella ornithocola</name>
    <dbReference type="NCBI Taxonomy" id="279832"/>
    <lineage>
        <taxon>Bacteria</taxon>
        <taxon>Pseudomonadati</taxon>
        <taxon>Pseudomonadota</taxon>
        <taxon>Gammaproteobacteria</taxon>
        <taxon>Cardiobacteriales</taxon>
        <taxon>Cardiobacteriaceae</taxon>
        <taxon>Suttonella</taxon>
    </lineage>
</organism>
<dbReference type="RefSeq" id="WP_072575847.1">
    <property type="nucleotide sequence ID" value="NZ_LWHB01000030.1"/>
</dbReference>
<keyword evidence="3" id="KW-1185">Reference proteome</keyword>